<dbReference type="Proteomes" id="UP001280121">
    <property type="component" value="Unassembled WGS sequence"/>
</dbReference>
<evidence type="ECO:0000256" key="1">
    <source>
        <dbReference type="SAM" id="MobiDB-lite"/>
    </source>
</evidence>
<comment type="caution">
    <text evidence="2">The sequence shown here is derived from an EMBL/GenBank/DDBJ whole genome shotgun (WGS) entry which is preliminary data.</text>
</comment>
<dbReference type="PANTHER" id="PTHR33710:SF77">
    <property type="entry name" value="DNASE I-LIKE SUPERFAMILY PROTEIN"/>
    <property type="match status" value="1"/>
</dbReference>
<dbReference type="PANTHER" id="PTHR33710">
    <property type="entry name" value="BNAC02G09200D PROTEIN"/>
    <property type="match status" value="1"/>
</dbReference>
<evidence type="ECO:0000313" key="2">
    <source>
        <dbReference type="EMBL" id="KAK2660977.1"/>
    </source>
</evidence>
<dbReference type="EMBL" id="JANJYI010000002">
    <property type="protein sequence ID" value="KAK2660977.1"/>
    <property type="molecule type" value="Genomic_DNA"/>
</dbReference>
<reference evidence="2" key="1">
    <citation type="journal article" date="2023" name="Plant J.">
        <title>Genome sequences and population genomics provide insights into the demographic history, inbreeding, and mutation load of two 'living fossil' tree species of Dipteronia.</title>
        <authorList>
            <person name="Feng Y."/>
            <person name="Comes H.P."/>
            <person name="Chen J."/>
            <person name="Zhu S."/>
            <person name="Lu R."/>
            <person name="Zhang X."/>
            <person name="Li P."/>
            <person name="Qiu J."/>
            <person name="Olsen K.M."/>
            <person name="Qiu Y."/>
        </authorList>
    </citation>
    <scope>NUCLEOTIDE SEQUENCE</scope>
    <source>
        <strain evidence="2">KIB01</strain>
    </source>
</reference>
<evidence type="ECO:0008006" key="4">
    <source>
        <dbReference type="Google" id="ProtNLM"/>
    </source>
</evidence>
<protein>
    <recommendedName>
        <fullName evidence="4">Reverse transcriptase</fullName>
    </recommendedName>
</protein>
<feature type="region of interest" description="Disordered" evidence="1">
    <location>
        <begin position="1"/>
        <end position="31"/>
    </location>
</feature>
<organism evidence="2 3">
    <name type="scientific">Dipteronia dyeriana</name>
    <dbReference type="NCBI Taxonomy" id="168575"/>
    <lineage>
        <taxon>Eukaryota</taxon>
        <taxon>Viridiplantae</taxon>
        <taxon>Streptophyta</taxon>
        <taxon>Embryophyta</taxon>
        <taxon>Tracheophyta</taxon>
        <taxon>Spermatophyta</taxon>
        <taxon>Magnoliopsida</taxon>
        <taxon>eudicotyledons</taxon>
        <taxon>Gunneridae</taxon>
        <taxon>Pentapetalae</taxon>
        <taxon>rosids</taxon>
        <taxon>malvids</taxon>
        <taxon>Sapindales</taxon>
        <taxon>Sapindaceae</taxon>
        <taxon>Hippocastanoideae</taxon>
        <taxon>Acereae</taxon>
        <taxon>Dipteronia</taxon>
    </lineage>
</organism>
<sequence length="546" mass="62317">MTPPLTCGRGNSNRHSRGRWKEGRDIDDVSNQNGYVENKSGFQSPNKVDSLDGVSSDVDADAITTCYLTLRDISKSKSKIRGIEFGDAHDSMVTRKGLREWSDILMFREAIDDCGLEDMRFVGDKFTWSNRKDGTAKILEILDRCFCNRYFLFRQSVSGKHGQNPQWYPIRVPSQISRLLDAKFTADEIQKVVFEMNPLKAPRKKEFLDIFYQKFWGTIGQKVASVCLRVEEEKEEERVFGFKAGHVKGVRSCRVEFFFKQLIGKMGFFEKWACLVTDCVETVIYSFKINVEIVRNISPSRGVKQGDPLSRYGSIVSEIADLRMGSKREAIDDCGLEDMGFVGDKFTWSSRRDGTAEILEILDRCFCNRKHGQNPQWNQISRLLDAKLTTEEIQKVVFEMNPLKAPGKDGFLVIFYQFFEEPLVEEVKEEERVFGFKAGHVKGVRSCRVEFKTIDRQDGVLRKMGFVMASCSQFVMASLDTQVAGILAILRGILFNKDCGLYPCVVEADKLEAVNRVLLDNFRHASYGFIVSEIADLCFVKKDKIC</sequence>
<accession>A0AAD9XKP8</accession>
<dbReference type="AlphaFoldDB" id="A0AAD9XKP8"/>
<gene>
    <name evidence="2" type="ORF">Ddye_007510</name>
</gene>
<evidence type="ECO:0000313" key="3">
    <source>
        <dbReference type="Proteomes" id="UP001280121"/>
    </source>
</evidence>
<proteinExistence type="predicted"/>
<keyword evidence="3" id="KW-1185">Reference proteome</keyword>
<name>A0AAD9XKP8_9ROSI</name>